<organism evidence="1 2">
    <name type="scientific">Ramphastos sulfuratus</name>
    <dbReference type="NCBI Taxonomy" id="322582"/>
    <lineage>
        <taxon>Eukaryota</taxon>
        <taxon>Metazoa</taxon>
        <taxon>Chordata</taxon>
        <taxon>Craniata</taxon>
        <taxon>Vertebrata</taxon>
        <taxon>Euteleostomi</taxon>
        <taxon>Archelosauria</taxon>
        <taxon>Archosauria</taxon>
        <taxon>Dinosauria</taxon>
        <taxon>Saurischia</taxon>
        <taxon>Theropoda</taxon>
        <taxon>Coelurosauria</taxon>
        <taxon>Aves</taxon>
        <taxon>Neognathae</taxon>
        <taxon>Neoaves</taxon>
        <taxon>Telluraves</taxon>
        <taxon>Coraciimorphae</taxon>
        <taxon>Piciformes</taxon>
        <taxon>Ramphastidae</taxon>
        <taxon>Ramphastos</taxon>
    </lineage>
</organism>
<comment type="caution">
    <text evidence="1">The sequence shown here is derived from an EMBL/GenBank/DDBJ whole genome shotgun (WGS) entry which is preliminary data.</text>
</comment>
<dbReference type="InterPro" id="IPR020338">
    <property type="entry name" value="SMN_gemin7"/>
</dbReference>
<proteinExistence type="predicted"/>
<sequence>PEVRSVLRQRFLRALAAARGRPLRLWLPGGLRLQAVFGAADWEPVTIQVDELRTPLGVQDSALLRCGDLIAFSFPLR</sequence>
<dbReference type="AlphaFoldDB" id="A0A852CQM0"/>
<evidence type="ECO:0000313" key="2">
    <source>
        <dbReference type="Proteomes" id="UP000611227"/>
    </source>
</evidence>
<dbReference type="Proteomes" id="UP000611227">
    <property type="component" value="Unassembled WGS sequence"/>
</dbReference>
<gene>
    <name evidence="1" type="primary">Gemin7</name>
    <name evidence="1" type="ORF">RAMSUL_R14981</name>
</gene>
<accession>A0A852CQM0</accession>
<feature type="non-terminal residue" evidence="1">
    <location>
        <position position="1"/>
    </location>
</feature>
<dbReference type="Pfam" id="PF11095">
    <property type="entry name" value="Gemin7"/>
    <property type="match status" value="1"/>
</dbReference>
<evidence type="ECO:0000313" key="1">
    <source>
        <dbReference type="EMBL" id="NXP83488.1"/>
    </source>
</evidence>
<dbReference type="EMBL" id="WBNM01085039">
    <property type="protein sequence ID" value="NXP83488.1"/>
    <property type="molecule type" value="Genomic_DNA"/>
</dbReference>
<dbReference type="PANTHER" id="PTHR14679">
    <property type="entry name" value="GEM-ASSOCIATED PROTEIN 7"/>
    <property type="match status" value="1"/>
</dbReference>
<dbReference type="PANTHER" id="PTHR14679:SF1">
    <property type="entry name" value="GEM-ASSOCIATED PROTEIN 7"/>
    <property type="match status" value="1"/>
</dbReference>
<feature type="non-terminal residue" evidence="1">
    <location>
        <position position="77"/>
    </location>
</feature>
<keyword evidence="2" id="KW-1185">Reference proteome</keyword>
<name>A0A852CQM0_9PICI</name>
<dbReference type="GO" id="GO:0000387">
    <property type="term" value="P:spliceosomal snRNP assembly"/>
    <property type="evidence" value="ECO:0007669"/>
    <property type="project" value="TreeGrafter"/>
</dbReference>
<dbReference type="Gene3D" id="2.30.30.100">
    <property type="match status" value="1"/>
</dbReference>
<reference evidence="1" key="1">
    <citation type="submission" date="2019-09" db="EMBL/GenBank/DDBJ databases">
        <title>Bird 10,000 Genomes (B10K) Project - Family phase.</title>
        <authorList>
            <person name="Zhang G."/>
        </authorList>
    </citation>
    <scope>NUCLEOTIDE SEQUENCE</scope>
    <source>
        <strain evidence="1">B10K-DU-001-30</strain>
        <tissue evidence="1">Muscle</tissue>
    </source>
</reference>
<dbReference type="GO" id="GO:0034719">
    <property type="term" value="C:SMN-Sm protein complex"/>
    <property type="evidence" value="ECO:0007669"/>
    <property type="project" value="InterPro"/>
</dbReference>
<protein>
    <submittedName>
        <fullName evidence="1">GEMI7 protein</fullName>
    </submittedName>
</protein>